<proteinExistence type="predicted"/>
<dbReference type="PaxDb" id="55529-EKX33569"/>
<dbReference type="GO" id="GO:0046983">
    <property type="term" value="F:protein dimerization activity"/>
    <property type="evidence" value="ECO:0007669"/>
    <property type="project" value="InterPro"/>
</dbReference>
<dbReference type="OrthoDB" id="1898716at2759"/>
<organism evidence="7">
    <name type="scientific">Guillardia theta (strain CCMP2712)</name>
    <name type="common">Cryptophyte</name>
    <dbReference type="NCBI Taxonomy" id="905079"/>
    <lineage>
        <taxon>Eukaryota</taxon>
        <taxon>Cryptophyceae</taxon>
        <taxon>Pyrenomonadales</taxon>
        <taxon>Geminigeraceae</taxon>
        <taxon>Guillardia</taxon>
    </lineage>
</organism>
<accession>L1ICB4</accession>
<comment type="subcellular location">
    <subcellularLocation>
        <location evidence="1">Nucleus</location>
    </subcellularLocation>
</comment>
<dbReference type="RefSeq" id="XP_005820549.1">
    <property type="nucleotide sequence ID" value="XM_005820492.1"/>
</dbReference>
<dbReference type="PROSITE" id="PS50066">
    <property type="entry name" value="MADS_BOX_2"/>
    <property type="match status" value="1"/>
</dbReference>
<dbReference type="GO" id="GO:0005634">
    <property type="term" value="C:nucleus"/>
    <property type="evidence" value="ECO:0007669"/>
    <property type="project" value="UniProtKB-SubCell"/>
</dbReference>
<dbReference type="GeneID" id="17290297"/>
<dbReference type="Gene3D" id="3.40.1810.10">
    <property type="entry name" value="Transcription factor, MADS-box"/>
    <property type="match status" value="1"/>
</dbReference>
<evidence type="ECO:0000313" key="8">
    <source>
        <dbReference type="EnsemblProtists" id="EKX33569"/>
    </source>
</evidence>
<keyword evidence="4" id="KW-0804">Transcription</keyword>
<dbReference type="InterPro" id="IPR002100">
    <property type="entry name" value="TF_MADSbox"/>
</dbReference>
<evidence type="ECO:0000256" key="4">
    <source>
        <dbReference type="ARBA" id="ARBA00023163"/>
    </source>
</evidence>
<evidence type="ECO:0000256" key="5">
    <source>
        <dbReference type="ARBA" id="ARBA00023242"/>
    </source>
</evidence>
<dbReference type="PRINTS" id="PR00404">
    <property type="entry name" value="MADSDOMAIN"/>
</dbReference>
<sequence>MPPAKVKIERIKGDRMRQNTFHKRKMGLVKKAIELSVLCDCDCAVILKSCPTIHCKEGRLMAYCSKDLESMLRECLTHMPLHVYDNSEYARFAKVRLHEFVTSLCLSTPSAC</sequence>
<dbReference type="HOGENOM" id="CLU_053053_13_5_1"/>
<dbReference type="eggNOG" id="KOG0014">
    <property type="taxonomic scope" value="Eukaryota"/>
</dbReference>
<dbReference type="EnsemblProtists" id="EKX33569">
    <property type="protein sequence ID" value="EKX33569"/>
    <property type="gene ID" value="GUITHDRAFT_81273"/>
</dbReference>
<feature type="domain" description="MADS-box" evidence="6">
    <location>
        <begin position="1"/>
        <end position="49"/>
    </location>
</feature>
<dbReference type="Pfam" id="PF00319">
    <property type="entry name" value="SRF-TF"/>
    <property type="match status" value="1"/>
</dbReference>
<dbReference type="PANTHER" id="PTHR48019">
    <property type="entry name" value="SERUM RESPONSE FACTOR HOMOLOG"/>
    <property type="match status" value="1"/>
</dbReference>
<evidence type="ECO:0000256" key="2">
    <source>
        <dbReference type="ARBA" id="ARBA00023015"/>
    </source>
</evidence>
<dbReference type="KEGG" id="gtt:GUITHDRAFT_81273"/>
<keyword evidence="2" id="KW-0805">Transcription regulation</keyword>
<evidence type="ECO:0000256" key="1">
    <source>
        <dbReference type="ARBA" id="ARBA00004123"/>
    </source>
</evidence>
<evidence type="ECO:0000313" key="7">
    <source>
        <dbReference type="EMBL" id="EKX33569.1"/>
    </source>
</evidence>
<dbReference type="SUPFAM" id="SSF55455">
    <property type="entry name" value="SRF-like"/>
    <property type="match status" value="1"/>
</dbReference>
<dbReference type="SMART" id="SM00432">
    <property type="entry name" value="MADS"/>
    <property type="match status" value="1"/>
</dbReference>
<protein>
    <recommendedName>
        <fullName evidence="6">MADS-box domain-containing protein</fullName>
    </recommendedName>
</protein>
<gene>
    <name evidence="7" type="ORF">GUITHDRAFT_81273</name>
</gene>
<dbReference type="GO" id="GO:0003677">
    <property type="term" value="F:DNA binding"/>
    <property type="evidence" value="ECO:0007669"/>
    <property type="project" value="UniProtKB-KW"/>
</dbReference>
<evidence type="ECO:0000313" key="9">
    <source>
        <dbReference type="Proteomes" id="UP000011087"/>
    </source>
</evidence>
<evidence type="ECO:0000259" key="6">
    <source>
        <dbReference type="PROSITE" id="PS50066"/>
    </source>
</evidence>
<keyword evidence="5" id="KW-0539">Nucleus</keyword>
<evidence type="ECO:0000256" key="3">
    <source>
        <dbReference type="ARBA" id="ARBA00023125"/>
    </source>
</evidence>
<dbReference type="Proteomes" id="UP000011087">
    <property type="component" value="Unassembled WGS sequence"/>
</dbReference>
<reference evidence="8" key="3">
    <citation type="submission" date="2016-03" db="UniProtKB">
        <authorList>
            <consortium name="EnsemblProtists"/>
        </authorList>
    </citation>
    <scope>IDENTIFICATION</scope>
</reference>
<dbReference type="InterPro" id="IPR036879">
    <property type="entry name" value="TF_MADSbox_sf"/>
</dbReference>
<keyword evidence="9" id="KW-1185">Reference proteome</keyword>
<keyword evidence="3" id="KW-0238">DNA-binding</keyword>
<name>L1ICB4_GUITC</name>
<dbReference type="EMBL" id="JH993137">
    <property type="protein sequence ID" value="EKX33569.1"/>
    <property type="molecule type" value="Genomic_DNA"/>
</dbReference>
<dbReference type="InterPro" id="IPR050142">
    <property type="entry name" value="MADS-box/MEF2_TF"/>
</dbReference>
<dbReference type="STRING" id="905079.L1ICB4"/>
<dbReference type="AlphaFoldDB" id="L1ICB4"/>
<reference evidence="7 9" key="1">
    <citation type="journal article" date="2012" name="Nature">
        <title>Algal genomes reveal evolutionary mosaicism and the fate of nucleomorphs.</title>
        <authorList>
            <consortium name="DOE Joint Genome Institute"/>
            <person name="Curtis B.A."/>
            <person name="Tanifuji G."/>
            <person name="Burki F."/>
            <person name="Gruber A."/>
            <person name="Irimia M."/>
            <person name="Maruyama S."/>
            <person name="Arias M.C."/>
            <person name="Ball S.G."/>
            <person name="Gile G.H."/>
            <person name="Hirakawa Y."/>
            <person name="Hopkins J.F."/>
            <person name="Kuo A."/>
            <person name="Rensing S.A."/>
            <person name="Schmutz J."/>
            <person name="Symeonidi A."/>
            <person name="Elias M."/>
            <person name="Eveleigh R.J."/>
            <person name="Herman E.K."/>
            <person name="Klute M.J."/>
            <person name="Nakayama T."/>
            <person name="Obornik M."/>
            <person name="Reyes-Prieto A."/>
            <person name="Armbrust E.V."/>
            <person name="Aves S.J."/>
            <person name="Beiko R.G."/>
            <person name="Coutinho P."/>
            <person name="Dacks J.B."/>
            <person name="Durnford D.G."/>
            <person name="Fast N.M."/>
            <person name="Green B.R."/>
            <person name="Grisdale C.J."/>
            <person name="Hempel F."/>
            <person name="Henrissat B."/>
            <person name="Hoppner M.P."/>
            <person name="Ishida K."/>
            <person name="Kim E."/>
            <person name="Koreny L."/>
            <person name="Kroth P.G."/>
            <person name="Liu Y."/>
            <person name="Malik S.B."/>
            <person name="Maier U.G."/>
            <person name="McRose D."/>
            <person name="Mock T."/>
            <person name="Neilson J.A."/>
            <person name="Onodera N.T."/>
            <person name="Poole A.M."/>
            <person name="Pritham E.J."/>
            <person name="Richards T.A."/>
            <person name="Rocap G."/>
            <person name="Roy S.W."/>
            <person name="Sarai C."/>
            <person name="Schaack S."/>
            <person name="Shirato S."/>
            <person name="Slamovits C.H."/>
            <person name="Spencer D.F."/>
            <person name="Suzuki S."/>
            <person name="Worden A.Z."/>
            <person name="Zauner S."/>
            <person name="Barry K."/>
            <person name="Bell C."/>
            <person name="Bharti A.K."/>
            <person name="Crow J.A."/>
            <person name="Grimwood J."/>
            <person name="Kramer R."/>
            <person name="Lindquist E."/>
            <person name="Lucas S."/>
            <person name="Salamov A."/>
            <person name="McFadden G.I."/>
            <person name="Lane C.E."/>
            <person name="Keeling P.J."/>
            <person name="Gray M.W."/>
            <person name="Grigoriev I.V."/>
            <person name="Archibald J.M."/>
        </authorList>
    </citation>
    <scope>NUCLEOTIDE SEQUENCE</scope>
    <source>
        <strain evidence="7 9">CCMP2712</strain>
    </source>
</reference>
<reference evidence="9" key="2">
    <citation type="submission" date="2012-11" db="EMBL/GenBank/DDBJ databases">
        <authorList>
            <person name="Kuo A."/>
            <person name="Curtis B.A."/>
            <person name="Tanifuji G."/>
            <person name="Burki F."/>
            <person name="Gruber A."/>
            <person name="Irimia M."/>
            <person name="Maruyama S."/>
            <person name="Arias M.C."/>
            <person name="Ball S.G."/>
            <person name="Gile G.H."/>
            <person name="Hirakawa Y."/>
            <person name="Hopkins J.F."/>
            <person name="Rensing S.A."/>
            <person name="Schmutz J."/>
            <person name="Symeonidi A."/>
            <person name="Elias M."/>
            <person name="Eveleigh R.J."/>
            <person name="Herman E.K."/>
            <person name="Klute M.J."/>
            <person name="Nakayama T."/>
            <person name="Obornik M."/>
            <person name="Reyes-Prieto A."/>
            <person name="Armbrust E.V."/>
            <person name="Aves S.J."/>
            <person name="Beiko R.G."/>
            <person name="Coutinho P."/>
            <person name="Dacks J.B."/>
            <person name="Durnford D.G."/>
            <person name="Fast N.M."/>
            <person name="Green B.R."/>
            <person name="Grisdale C."/>
            <person name="Hempe F."/>
            <person name="Henrissat B."/>
            <person name="Hoppner M.P."/>
            <person name="Ishida K.-I."/>
            <person name="Kim E."/>
            <person name="Koreny L."/>
            <person name="Kroth P.G."/>
            <person name="Liu Y."/>
            <person name="Malik S.-B."/>
            <person name="Maier U.G."/>
            <person name="McRose D."/>
            <person name="Mock T."/>
            <person name="Neilson J.A."/>
            <person name="Onodera N.T."/>
            <person name="Poole A.M."/>
            <person name="Pritham E.J."/>
            <person name="Richards T.A."/>
            <person name="Rocap G."/>
            <person name="Roy S.W."/>
            <person name="Sarai C."/>
            <person name="Schaack S."/>
            <person name="Shirato S."/>
            <person name="Slamovits C.H."/>
            <person name="Spencer D.F."/>
            <person name="Suzuki S."/>
            <person name="Worden A.Z."/>
            <person name="Zauner S."/>
            <person name="Barry K."/>
            <person name="Bell C."/>
            <person name="Bharti A.K."/>
            <person name="Crow J.A."/>
            <person name="Grimwood J."/>
            <person name="Kramer R."/>
            <person name="Lindquist E."/>
            <person name="Lucas S."/>
            <person name="Salamov A."/>
            <person name="McFadden G.I."/>
            <person name="Lane C.E."/>
            <person name="Keeling P.J."/>
            <person name="Gray M.W."/>
            <person name="Grigoriev I.V."/>
            <person name="Archibald J.M."/>
        </authorList>
    </citation>
    <scope>NUCLEOTIDE SEQUENCE</scope>
    <source>
        <strain evidence="9">CCMP2712</strain>
    </source>
</reference>